<keyword evidence="1" id="KW-0812">Transmembrane</keyword>
<dbReference type="InterPro" id="IPR053331">
    <property type="entry name" value="EGF-like_comC"/>
</dbReference>
<keyword evidence="1" id="KW-1133">Transmembrane helix</keyword>
<keyword evidence="5" id="KW-1185">Reference proteome</keyword>
<dbReference type="STRING" id="1054147.F4PV58"/>
<evidence type="ECO:0000313" key="5">
    <source>
        <dbReference type="Proteomes" id="UP000007797"/>
    </source>
</evidence>
<dbReference type="KEGG" id="dfa:DFA_01852"/>
<dbReference type="Gene3D" id="3.80.10.10">
    <property type="entry name" value="Ribonuclease Inhibitor"/>
    <property type="match status" value="1"/>
</dbReference>
<feature type="domain" description="IPT/TIG" evidence="2">
    <location>
        <begin position="574"/>
        <end position="640"/>
    </location>
</feature>
<evidence type="ECO:0000256" key="1">
    <source>
        <dbReference type="SAM" id="Phobius"/>
    </source>
</evidence>
<protein>
    <submittedName>
        <fullName evidence="4">Tenascin C</fullName>
    </submittedName>
</protein>
<keyword evidence="1" id="KW-0472">Membrane</keyword>
<dbReference type="InterPro" id="IPR054484">
    <property type="entry name" value="ComC_SSD"/>
</dbReference>
<dbReference type="Pfam" id="PF01833">
    <property type="entry name" value="TIG"/>
    <property type="match status" value="1"/>
</dbReference>
<dbReference type="Pfam" id="PF22933">
    <property type="entry name" value="ComC_SSD"/>
    <property type="match status" value="1"/>
</dbReference>
<dbReference type="RefSeq" id="XP_004359817.1">
    <property type="nucleotide sequence ID" value="XM_004359760.1"/>
</dbReference>
<dbReference type="OMA" id="ENECEQK"/>
<reference evidence="5" key="1">
    <citation type="journal article" date="2011" name="Genome Res.">
        <title>Phylogeny-wide analysis of social amoeba genomes highlights ancient origins for complex intercellular communication.</title>
        <authorList>
            <person name="Heidel A.J."/>
            <person name="Lawal H.M."/>
            <person name="Felder M."/>
            <person name="Schilde C."/>
            <person name="Helps N.R."/>
            <person name="Tunggal B."/>
            <person name="Rivero F."/>
            <person name="John U."/>
            <person name="Schleicher M."/>
            <person name="Eichinger L."/>
            <person name="Platzer M."/>
            <person name="Noegel A.A."/>
            <person name="Schaap P."/>
            <person name="Gloeckner G."/>
        </authorList>
    </citation>
    <scope>NUCLEOTIDE SEQUENCE [LARGE SCALE GENOMIC DNA]</scope>
    <source>
        <strain evidence="5">SH3</strain>
    </source>
</reference>
<feature type="domain" description="ComC supersandwich" evidence="3">
    <location>
        <begin position="696"/>
        <end position="896"/>
    </location>
</feature>
<dbReference type="AlphaFoldDB" id="F4PV58"/>
<accession>F4PV58</accession>
<evidence type="ECO:0000259" key="3">
    <source>
        <dbReference type="Pfam" id="PF22933"/>
    </source>
</evidence>
<evidence type="ECO:0000259" key="2">
    <source>
        <dbReference type="Pfam" id="PF01833"/>
    </source>
</evidence>
<name>F4PV58_CACFS</name>
<dbReference type="EMBL" id="GL883010">
    <property type="protein sequence ID" value="EGG21966.1"/>
    <property type="molecule type" value="Genomic_DNA"/>
</dbReference>
<sequence>MNKLKSISTMCSSSNIRGGGGKTTPPNYYYFFISLLIFICYSHTLLIIGCNAQQDQLPIETVNALIDIRTAFSLQSVYPDDTSFCTANLTIIQCKQDFTTVIFLTLDGGGTVHLPLSVTVLTNLTQFNLTLTFISSLQPTKPPEHYQICDRCNISKFEASNVTSFSQLTLLNNPIEGNVNLDNFPVLNQLMVYTTDPTLVREVYYTTTANMRLTRFYGTMSAILNMSYFPNLTDLSIYIGENFQQSSFSFFELPRALALPLVRMNDVAGSQRMLDYPRFENWYRPTALVFNNVNFNPVLTRPNYSNCTDLLSIVITNSERLGNNVYPTAIHSQLKFYTCENCGLTDLFPFPIFLTKSIQLLSLNRNRINKVLPVFPSTSSVSTLDLRGNQLIGAIDNSYCSISFTNYQPSNGVIPPCTTLKITKPALYTAGAGIIEINGEDLGFYPDRILPDPALFVNYAAVQFKIPNKRFQISSSVPAMVNATNSGSLKVYFLDLNNASLTVQISLLPPKIDSITTYFDSDINGYVEVIVPTLLIRCKLPDTANMEENYYLVTATVRDGQKGSFNYPFIRYFPTITAITSPPRTGGPFTISGQFGENFTVVALSVGGVSCPIEFINSTTIFSRIAPGSGIKDVRLTVAGLVMNRFGIFSYEGDDQCYCSDNGVCAVGGCSCYFGWTGPICGDRVVPSNSTHGVNGSEIESEGIKFGFRVAGIREVDIDDKVVREFAFSNWTLSSSVEPVYKQWTYFYDQFDGLNPVSTNVSYSIREYTQQDSFEFAGVPLEMDIGSLKMTATVNQWPYLKSTNSIEIMLQSYSLTDSKCSGEIVANQVESTIKYITIMRDGKVLYARFIDRVLSDGRSTFSRTRVINQTEAYIYVGIGLPYCPNQCILDPDFSILIQEDGMCKSSSNDILIISVSVVVSLVGASAILIAVFALRRKAFFKISLRHGVVFMWKTRTDTDEPNSEEMKQNDF</sequence>
<dbReference type="PANTHER" id="PTHR24032:SF24">
    <property type="entry name" value="EGF-LIKE DOMAIN-CONTAINING PROTEIN-RELATED"/>
    <property type="match status" value="1"/>
</dbReference>
<organism evidence="4 5">
    <name type="scientific">Cavenderia fasciculata</name>
    <name type="common">Slime mold</name>
    <name type="synonym">Dictyostelium fasciculatum</name>
    <dbReference type="NCBI Taxonomy" id="261658"/>
    <lineage>
        <taxon>Eukaryota</taxon>
        <taxon>Amoebozoa</taxon>
        <taxon>Evosea</taxon>
        <taxon>Eumycetozoa</taxon>
        <taxon>Dictyostelia</taxon>
        <taxon>Acytosteliales</taxon>
        <taxon>Cavenderiaceae</taxon>
        <taxon>Cavenderia</taxon>
    </lineage>
</organism>
<evidence type="ECO:0000313" key="4">
    <source>
        <dbReference type="EMBL" id="EGG21966.1"/>
    </source>
</evidence>
<dbReference type="InterPro" id="IPR002909">
    <property type="entry name" value="IPT_dom"/>
</dbReference>
<dbReference type="PANTHER" id="PTHR24032">
    <property type="entry name" value="EGF-LIKE DOMAIN-CONTAINING PROTEIN-RELATED-RELATED"/>
    <property type="match status" value="1"/>
</dbReference>
<gene>
    <name evidence="4" type="ORF">DFA_01852</name>
</gene>
<feature type="transmembrane region" description="Helical" evidence="1">
    <location>
        <begin position="28"/>
        <end position="48"/>
    </location>
</feature>
<feature type="transmembrane region" description="Helical" evidence="1">
    <location>
        <begin position="910"/>
        <end position="934"/>
    </location>
</feature>
<dbReference type="GeneID" id="14873875"/>
<dbReference type="InterPro" id="IPR032675">
    <property type="entry name" value="LRR_dom_sf"/>
</dbReference>
<proteinExistence type="predicted"/>
<dbReference type="SUPFAM" id="SSF52075">
    <property type="entry name" value="Outer arm dynein light chain 1"/>
    <property type="match status" value="1"/>
</dbReference>
<dbReference type="CDD" id="cd00603">
    <property type="entry name" value="IPT_PCSR"/>
    <property type="match status" value="1"/>
</dbReference>
<dbReference type="Proteomes" id="UP000007797">
    <property type="component" value="Unassembled WGS sequence"/>
</dbReference>
<dbReference type="OrthoDB" id="26095at2759"/>